<evidence type="ECO:0000313" key="3">
    <source>
        <dbReference type="EMBL" id="EAY04608.1"/>
    </source>
</evidence>
<dbReference type="KEGG" id="tva:4762476"/>
<gene>
    <name evidence="3" type="ORF">TVAG_472950</name>
</gene>
<evidence type="ECO:0000256" key="1">
    <source>
        <dbReference type="SAM" id="Coils"/>
    </source>
</evidence>
<feature type="coiled-coil region" evidence="1">
    <location>
        <begin position="13"/>
        <end position="146"/>
    </location>
</feature>
<feature type="coiled-coil region" evidence="1">
    <location>
        <begin position="318"/>
        <end position="430"/>
    </location>
</feature>
<dbReference type="RefSeq" id="XP_001316831.1">
    <property type="nucleotide sequence ID" value="XM_001316796.1"/>
</dbReference>
<name>A2ERU1_TRIV3</name>
<dbReference type="PANTHER" id="PTHR19327">
    <property type="entry name" value="GOLGIN"/>
    <property type="match status" value="1"/>
</dbReference>
<dbReference type="SMR" id="A2ERU1"/>
<feature type="coiled-coil region" evidence="1">
    <location>
        <begin position="196"/>
        <end position="273"/>
    </location>
</feature>
<organism evidence="3 4">
    <name type="scientific">Trichomonas vaginalis (strain ATCC PRA-98 / G3)</name>
    <dbReference type="NCBI Taxonomy" id="412133"/>
    <lineage>
        <taxon>Eukaryota</taxon>
        <taxon>Metamonada</taxon>
        <taxon>Parabasalia</taxon>
        <taxon>Trichomonadida</taxon>
        <taxon>Trichomonadidae</taxon>
        <taxon>Trichomonas</taxon>
    </lineage>
</organism>
<evidence type="ECO:0000313" key="4">
    <source>
        <dbReference type="Proteomes" id="UP000001542"/>
    </source>
</evidence>
<sequence>MDSSPDSGGECDIYSMNDRIQQLEQEKSILIQENKTLKSQFDESLKELQKIDEIKCENTDLKKNLSESLTNLQDLQRRLDISLKNNQELNRKLQSIQESNQNSFNFELQSLKRQLNENNENHAKEVEELQRNIDDNAAALSEMQKQIAIANSLTSKTINLANVFFEVEFPDIFSLHSFLSDVRNKPVQTTPEIQNIQDNELLLTQLKTKLNKEKQKYQRLKVDHFSQQQDFQFQLNEKDRQISEITERLQKAISENNEQQLNYENQISELKIKKPTRNASVQVISVINTTEPTQSSSETNTNDNNTQLLPTTDQSQAIKALKAQNADLLEEIKDLKQKKDKLTEKLKKLPQDSQQNLDTELKRLKGELDFKNKDIESMKLQLMAARASNEEANTTFIALKNEKEKIIDCLNTLQGQYEDQKTEISRLTFERNGLASLLQRLSNITTYLEHKDQKVPKPLPIILPPSKTEEIILWNFEPLPADLRAILERVASNYSASNTSRLKSVVSVVGQYINDLNETTKIELSELRQSINDFNKKHVQLVSDLADVFGEEVNESNVIEFILSLKDQIDTLNAELESSNSKVIDFLQRSNMNSFDEIISNFAKKEKAIQSLTNQLEDEKEEAESLKRDVKMLKKAFSRAEKQLSASNESLKESLLDCENAKAKLREQLANQRKQCCDLVNEMAELRQQCKDEVDEVRENYDDLLSQIEMSKLDNSNRSNTAVNTINSEKQAILKKLNEKEKAIERLTDELETQAKRNQQFSDEIERLTDKIDEQKICFDEKLSKEKEQLINDYEAKINDYMKKSKTDAELVKKTTETLKNNEQKQQILLQKVKELERQLALSESQRKNTIECAERQKKLFEAQQKSVMINADIKKSEYTYQIKQEYEQKERQIINTFAQNFHRFVDINNQIDINSFQSAIVLLKSELERLQTIERSIRSICGASEGDKTEDALTFFAIQHKRATN</sequence>
<dbReference type="EMBL" id="DS113470">
    <property type="protein sequence ID" value="EAY04608.1"/>
    <property type="molecule type" value="Genomic_DNA"/>
</dbReference>
<reference evidence="3" key="1">
    <citation type="submission" date="2006-10" db="EMBL/GenBank/DDBJ databases">
        <authorList>
            <person name="Amadeo P."/>
            <person name="Zhao Q."/>
            <person name="Wortman J."/>
            <person name="Fraser-Liggett C."/>
            <person name="Carlton J."/>
        </authorList>
    </citation>
    <scope>NUCLEOTIDE SEQUENCE</scope>
    <source>
        <strain evidence="3">G3</strain>
    </source>
</reference>
<dbReference type="VEuPathDB" id="TrichDB:TVAG_472950"/>
<keyword evidence="1" id="KW-0175">Coiled coil</keyword>
<dbReference type="AlphaFoldDB" id="A2ERU1"/>
<feature type="region of interest" description="Disordered" evidence="2">
    <location>
        <begin position="289"/>
        <end position="309"/>
    </location>
</feature>
<feature type="coiled-coil region" evidence="1">
    <location>
        <begin position="562"/>
        <end position="846"/>
    </location>
</feature>
<dbReference type="VEuPathDB" id="TrichDB:TVAGG3_0020210"/>
<feature type="compositionally biased region" description="Low complexity" evidence="2">
    <location>
        <begin position="293"/>
        <end position="306"/>
    </location>
</feature>
<dbReference type="STRING" id="5722.A2ERU1"/>
<accession>A2ERU1</accession>
<keyword evidence="4" id="KW-1185">Reference proteome</keyword>
<dbReference type="InParanoid" id="A2ERU1"/>
<proteinExistence type="predicted"/>
<evidence type="ECO:0000256" key="2">
    <source>
        <dbReference type="SAM" id="MobiDB-lite"/>
    </source>
</evidence>
<dbReference type="PANTHER" id="PTHR19327:SF0">
    <property type="entry name" value="GOLGIN SUBFAMILY A MEMBER 4"/>
    <property type="match status" value="1"/>
</dbReference>
<protein>
    <submittedName>
        <fullName evidence="3">Uncharacterized protein</fullName>
    </submittedName>
</protein>
<reference evidence="3" key="2">
    <citation type="journal article" date="2007" name="Science">
        <title>Draft genome sequence of the sexually transmitted pathogen Trichomonas vaginalis.</title>
        <authorList>
            <person name="Carlton J.M."/>
            <person name="Hirt R.P."/>
            <person name="Silva J.C."/>
            <person name="Delcher A.L."/>
            <person name="Schatz M."/>
            <person name="Zhao Q."/>
            <person name="Wortman J.R."/>
            <person name="Bidwell S.L."/>
            <person name="Alsmark U.C.M."/>
            <person name="Besteiro S."/>
            <person name="Sicheritz-Ponten T."/>
            <person name="Noel C.J."/>
            <person name="Dacks J.B."/>
            <person name="Foster P.G."/>
            <person name="Simillion C."/>
            <person name="Van de Peer Y."/>
            <person name="Miranda-Saavedra D."/>
            <person name="Barton G.J."/>
            <person name="Westrop G.D."/>
            <person name="Mueller S."/>
            <person name="Dessi D."/>
            <person name="Fiori P.L."/>
            <person name="Ren Q."/>
            <person name="Paulsen I."/>
            <person name="Zhang H."/>
            <person name="Bastida-Corcuera F.D."/>
            <person name="Simoes-Barbosa A."/>
            <person name="Brown M.T."/>
            <person name="Hayes R.D."/>
            <person name="Mukherjee M."/>
            <person name="Okumura C.Y."/>
            <person name="Schneider R."/>
            <person name="Smith A.J."/>
            <person name="Vanacova S."/>
            <person name="Villalvazo M."/>
            <person name="Haas B.J."/>
            <person name="Pertea M."/>
            <person name="Feldblyum T.V."/>
            <person name="Utterback T.R."/>
            <person name="Shu C.L."/>
            <person name="Osoegawa K."/>
            <person name="de Jong P.J."/>
            <person name="Hrdy I."/>
            <person name="Horvathova L."/>
            <person name="Zubacova Z."/>
            <person name="Dolezal P."/>
            <person name="Malik S.B."/>
            <person name="Logsdon J.M. Jr."/>
            <person name="Henze K."/>
            <person name="Gupta A."/>
            <person name="Wang C.C."/>
            <person name="Dunne R.L."/>
            <person name="Upcroft J.A."/>
            <person name="Upcroft P."/>
            <person name="White O."/>
            <person name="Salzberg S.L."/>
            <person name="Tang P."/>
            <person name="Chiu C.-H."/>
            <person name="Lee Y.-S."/>
            <person name="Embley T.M."/>
            <person name="Coombs G.H."/>
            <person name="Mottram J.C."/>
            <person name="Tachezy J."/>
            <person name="Fraser-Liggett C.M."/>
            <person name="Johnson P.J."/>
        </authorList>
    </citation>
    <scope>NUCLEOTIDE SEQUENCE [LARGE SCALE GENOMIC DNA]</scope>
    <source>
        <strain evidence="3">G3</strain>
    </source>
</reference>
<dbReference type="Proteomes" id="UP000001542">
    <property type="component" value="Unassembled WGS sequence"/>
</dbReference>